<dbReference type="Pfam" id="PF00561">
    <property type="entry name" value="Abhydrolase_1"/>
    <property type="match status" value="1"/>
</dbReference>
<dbReference type="PANTHER" id="PTHR37946:SF1">
    <property type="entry name" value="SLL1969 PROTEIN"/>
    <property type="match status" value="1"/>
</dbReference>
<dbReference type="SUPFAM" id="SSF53474">
    <property type="entry name" value="alpha/beta-Hydrolases"/>
    <property type="match status" value="1"/>
</dbReference>
<dbReference type="OrthoDB" id="345573at2"/>
<dbReference type="PANTHER" id="PTHR37946">
    <property type="entry name" value="SLL1969 PROTEIN"/>
    <property type="match status" value="1"/>
</dbReference>
<name>A0A4V3DIR5_9GAMM</name>
<gene>
    <name evidence="2" type="ORF">C8D91_0151</name>
</gene>
<protein>
    <submittedName>
        <fullName evidence="2">Serine aminopeptidase S33 family</fullName>
    </submittedName>
</protein>
<evidence type="ECO:0000259" key="1">
    <source>
        <dbReference type="Pfam" id="PF00561"/>
    </source>
</evidence>
<dbReference type="AlphaFoldDB" id="A0A4V3DIR5"/>
<comment type="caution">
    <text evidence="2">The sequence shown here is derived from an EMBL/GenBank/DDBJ whole genome shotgun (WGS) entry which is preliminary data.</text>
</comment>
<dbReference type="RefSeq" id="WP_099018059.1">
    <property type="nucleotide sequence ID" value="NZ_NIHB01000001.1"/>
</dbReference>
<dbReference type="InterPro" id="IPR000073">
    <property type="entry name" value="AB_hydrolase_1"/>
</dbReference>
<sequence length="244" mass="27008">MYPPSIGPLKPPTKFNTLKEIRAPLEWLFAYGNRRKLADVPQGDGRILVLVPGYGADEWSMRPLKKFLQSINYQVFDWGHGRNRGHVKHDTALLANTIKTISENHSQQAVTIIGWSLGGVLAREVARLHPACVSEVITMGTPLVGGPKYTVLAQKYAKSMDMNLDHYETEIHEINAQGITQPVTVIYSKSDGVVGWNAAIDRYNEQARNIEVSCSHLGMGVNARVWQIIAETLAASNNTSKAMT</sequence>
<proteinExistence type="predicted"/>
<keyword evidence="3" id="KW-1185">Reference proteome</keyword>
<evidence type="ECO:0000313" key="3">
    <source>
        <dbReference type="Proteomes" id="UP000295724"/>
    </source>
</evidence>
<evidence type="ECO:0000313" key="2">
    <source>
        <dbReference type="EMBL" id="TDR23291.1"/>
    </source>
</evidence>
<dbReference type="EMBL" id="SNZB01000001">
    <property type="protein sequence ID" value="TDR23291.1"/>
    <property type="molecule type" value="Genomic_DNA"/>
</dbReference>
<dbReference type="InterPro" id="IPR029058">
    <property type="entry name" value="AB_hydrolase_fold"/>
</dbReference>
<reference evidence="2 3" key="1">
    <citation type="submission" date="2019-03" db="EMBL/GenBank/DDBJ databases">
        <title>Genomic Encyclopedia of Type Strains, Phase IV (KMG-IV): sequencing the most valuable type-strain genomes for metagenomic binning, comparative biology and taxonomic classification.</title>
        <authorList>
            <person name="Goeker M."/>
        </authorList>
    </citation>
    <scope>NUCLEOTIDE SEQUENCE [LARGE SCALE GENOMIC DNA]</scope>
    <source>
        <strain evidence="2 3">DSM 25488</strain>
    </source>
</reference>
<accession>A0A4V3DIR5</accession>
<keyword evidence="2" id="KW-0645">Protease</keyword>
<dbReference type="Gene3D" id="3.40.50.1820">
    <property type="entry name" value="alpha/beta hydrolase"/>
    <property type="match status" value="1"/>
</dbReference>
<keyword evidence="2" id="KW-0031">Aminopeptidase</keyword>
<organism evidence="2 3">
    <name type="scientific">Marinicella litoralis</name>
    <dbReference type="NCBI Taxonomy" id="644220"/>
    <lineage>
        <taxon>Bacteria</taxon>
        <taxon>Pseudomonadati</taxon>
        <taxon>Pseudomonadota</taxon>
        <taxon>Gammaproteobacteria</taxon>
        <taxon>Lysobacterales</taxon>
        <taxon>Marinicellaceae</taxon>
        <taxon>Marinicella</taxon>
    </lineage>
</organism>
<keyword evidence="2" id="KW-0378">Hydrolase</keyword>
<dbReference type="GO" id="GO:0004177">
    <property type="term" value="F:aminopeptidase activity"/>
    <property type="evidence" value="ECO:0007669"/>
    <property type="project" value="UniProtKB-KW"/>
</dbReference>
<feature type="domain" description="AB hydrolase-1" evidence="1">
    <location>
        <begin position="47"/>
        <end position="148"/>
    </location>
</feature>
<dbReference type="Proteomes" id="UP000295724">
    <property type="component" value="Unassembled WGS sequence"/>
</dbReference>